<accession>A0A2N5XJV7</accession>
<evidence type="ECO:0000313" key="2">
    <source>
        <dbReference type="Proteomes" id="UP000234881"/>
    </source>
</evidence>
<protein>
    <submittedName>
        <fullName evidence="1">Uncharacterized protein</fullName>
    </submittedName>
</protein>
<sequence length="61" mass="6724">MLDIANDLISKPTNDWRVNLNWGDVVSFCFPMASKGGKRPPRAQPCAILNMSAIAGERFTT</sequence>
<keyword evidence="2" id="KW-1185">Reference proteome</keyword>
<name>A0A2N5XJV7_9HYPH</name>
<dbReference type="Proteomes" id="UP000234881">
    <property type="component" value="Unassembled WGS sequence"/>
</dbReference>
<organism evidence="1 2">
    <name type="scientific">Cohaesibacter celericrescens</name>
    <dbReference type="NCBI Taxonomy" id="2067669"/>
    <lineage>
        <taxon>Bacteria</taxon>
        <taxon>Pseudomonadati</taxon>
        <taxon>Pseudomonadota</taxon>
        <taxon>Alphaproteobacteria</taxon>
        <taxon>Hyphomicrobiales</taxon>
        <taxon>Cohaesibacteraceae</taxon>
    </lineage>
</organism>
<evidence type="ECO:0000313" key="1">
    <source>
        <dbReference type="EMBL" id="PLW74809.1"/>
    </source>
</evidence>
<gene>
    <name evidence="1" type="ORF">C0081_21025</name>
</gene>
<dbReference type="RefSeq" id="WP_210200584.1">
    <property type="nucleotide sequence ID" value="NZ_PKUQ01000055.1"/>
</dbReference>
<reference evidence="1 2" key="1">
    <citation type="submission" date="2018-01" db="EMBL/GenBank/DDBJ databases">
        <title>The draft genome sequence of Cohaesibacter sp. H1304.</title>
        <authorList>
            <person name="Wang N.-N."/>
            <person name="Du Z.-J."/>
        </authorList>
    </citation>
    <scope>NUCLEOTIDE SEQUENCE [LARGE SCALE GENOMIC DNA]</scope>
    <source>
        <strain evidence="1 2">H1304</strain>
    </source>
</reference>
<feature type="non-terminal residue" evidence="1">
    <location>
        <position position="61"/>
    </location>
</feature>
<dbReference type="EMBL" id="PKUQ01000055">
    <property type="protein sequence ID" value="PLW74809.1"/>
    <property type="molecule type" value="Genomic_DNA"/>
</dbReference>
<proteinExistence type="predicted"/>
<dbReference type="AlphaFoldDB" id="A0A2N5XJV7"/>
<comment type="caution">
    <text evidence="1">The sequence shown here is derived from an EMBL/GenBank/DDBJ whole genome shotgun (WGS) entry which is preliminary data.</text>
</comment>